<dbReference type="GO" id="GO:0004742">
    <property type="term" value="F:dihydrolipoyllysine-residue acetyltransferase activity"/>
    <property type="evidence" value="ECO:0007669"/>
    <property type="project" value="UniProtKB-EC"/>
</dbReference>
<dbReference type="SUPFAM" id="SSF47005">
    <property type="entry name" value="Peripheral subunit-binding domain of 2-oxo acid dehydrogenase complex"/>
    <property type="match status" value="1"/>
</dbReference>
<keyword evidence="12" id="KW-0670">Pyruvate</keyword>
<proteinExistence type="inferred from homology"/>
<dbReference type="EC" id="2.3.1.12" evidence="8"/>
<dbReference type="InterPro" id="IPR004167">
    <property type="entry name" value="PSBD"/>
</dbReference>
<evidence type="ECO:0000256" key="3">
    <source>
        <dbReference type="ARBA" id="ARBA00022679"/>
    </source>
</evidence>
<name>A0ABS0AZX6_9BACT</name>
<dbReference type="PANTHER" id="PTHR23151:SF90">
    <property type="entry name" value="DIHYDROLIPOYLLYSINE-RESIDUE ACETYLTRANSFERASE COMPONENT OF PYRUVATE DEHYDROGENASE COMPLEX, MITOCHONDRIAL-RELATED"/>
    <property type="match status" value="1"/>
</dbReference>
<dbReference type="PANTHER" id="PTHR23151">
    <property type="entry name" value="DIHYDROLIPOAMIDE ACETYL/SUCCINYL-TRANSFERASE-RELATED"/>
    <property type="match status" value="1"/>
</dbReference>
<dbReference type="InterPro" id="IPR001078">
    <property type="entry name" value="2-oxoacid_DH_actylTfrase"/>
</dbReference>
<dbReference type="PROSITE" id="PS51826">
    <property type="entry name" value="PSBD"/>
    <property type="match status" value="1"/>
</dbReference>
<keyword evidence="3 8" id="KW-0808">Transferase</keyword>
<feature type="compositionally biased region" description="Basic and acidic residues" evidence="9">
    <location>
        <begin position="94"/>
        <end position="108"/>
    </location>
</feature>
<gene>
    <name evidence="12" type="ORF">NEPTK9_001187</name>
</gene>
<evidence type="ECO:0000256" key="8">
    <source>
        <dbReference type="RuleBase" id="RU361137"/>
    </source>
</evidence>
<evidence type="ECO:0000313" key="13">
    <source>
        <dbReference type="Proteomes" id="UP001194714"/>
    </source>
</evidence>
<feature type="domain" description="Lipoyl-binding" evidence="10">
    <location>
        <begin position="5"/>
        <end position="80"/>
    </location>
</feature>
<keyword evidence="4 8" id="KW-0450">Lipoyl</keyword>
<dbReference type="Pfam" id="PF00364">
    <property type="entry name" value="Biotin_lipoyl"/>
    <property type="match status" value="1"/>
</dbReference>
<comment type="caution">
    <text evidence="12">The sequence shown here is derived from an EMBL/GenBank/DDBJ whole genome shotgun (WGS) entry which is preliminary data.</text>
</comment>
<evidence type="ECO:0000256" key="9">
    <source>
        <dbReference type="SAM" id="MobiDB-lite"/>
    </source>
</evidence>
<dbReference type="InterPro" id="IPR036625">
    <property type="entry name" value="E3-bd_dom_sf"/>
</dbReference>
<dbReference type="InterPro" id="IPR023213">
    <property type="entry name" value="CAT-like_dom_sf"/>
</dbReference>
<comment type="function">
    <text evidence="6">The pyruvate dehydrogenase complex catalyzes the overall conversion of pyruvate to acetyl-CoA and CO(2). It contains multiple copies of three enzymatic components: pyruvate dehydrogenase (E1), dihydrolipoamide acetyltransferase (E2) and lipoamide dehydrogenase (E3).</text>
</comment>
<accession>A0ABS0AZX6</accession>
<dbReference type="CDD" id="cd06849">
    <property type="entry name" value="lipoyl_domain"/>
    <property type="match status" value="1"/>
</dbReference>
<feature type="region of interest" description="Disordered" evidence="9">
    <location>
        <begin position="183"/>
        <end position="205"/>
    </location>
</feature>
<comment type="cofactor">
    <cofactor evidence="8">
        <name>(R)-lipoate</name>
        <dbReference type="ChEBI" id="CHEBI:83088"/>
    </cofactor>
    <text evidence="8">Binds 1 lipoyl cofactor covalently.</text>
</comment>
<evidence type="ECO:0000313" key="12">
    <source>
        <dbReference type="EMBL" id="MBF5059671.1"/>
    </source>
</evidence>
<feature type="domain" description="Peripheral subunit-binding (PSBD)" evidence="11">
    <location>
        <begin position="151"/>
        <end position="188"/>
    </location>
</feature>
<evidence type="ECO:0000256" key="4">
    <source>
        <dbReference type="ARBA" id="ARBA00022823"/>
    </source>
</evidence>
<dbReference type="Gene3D" id="4.10.320.10">
    <property type="entry name" value="E3-binding domain"/>
    <property type="match status" value="1"/>
</dbReference>
<dbReference type="Gene3D" id="2.40.50.100">
    <property type="match status" value="1"/>
</dbReference>
<dbReference type="Pfam" id="PF02817">
    <property type="entry name" value="E3_binding"/>
    <property type="match status" value="1"/>
</dbReference>
<protein>
    <recommendedName>
        <fullName evidence="8">Acetyltransferase component of pyruvate dehydrogenase complex</fullName>
        <ecNumber evidence="8">2.3.1.12</ecNumber>
    </recommendedName>
</protein>
<evidence type="ECO:0000259" key="11">
    <source>
        <dbReference type="PROSITE" id="PS51826"/>
    </source>
</evidence>
<organism evidence="12 13">
    <name type="scientific">Candidatus Neptunichlamydia vexilliferae</name>
    <dbReference type="NCBI Taxonomy" id="1651774"/>
    <lineage>
        <taxon>Bacteria</taxon>
        <taxon>Pseudomonadati</taxon>
        <taxon>Chlamydiota</taxon>
        <taxon>Chlamydiia</taxon>
        <taxon>Parachlamydiales</taxon>
        <taxon>Simkaniaceae</taxon>
        <taxon>Candidatus Neptunichlamydia</taxon>
    </lineage>
</organism>
<dbReference type="Proteomes" id="UP001194714">
    <property type="component" value="Unassembled WGS sequence"/>
</dbReference>
<keyword evidence="5 8" id="KW-0012">Acyltransferase</keyword>
<evidence type="ECO:0000256" key="6">
    <source>
        <dbReference type="ARBA" id="ARBA00025211"/>
    </source>
</evidence>
<comment type="similarity">
    <text evidence="1 8">Belongs to the 2-oxoacid dehydrogenase family.</text>
</comment>
<evidence type="ECO:0000256" key="2">
    <source>
        <dbReference type="ARBA" id="ARBA00011484"/>
    </source>
</evidence>
<comment type="catalytic activity">
    <reaction evidence="7 8">
        <text>N(6)-[(R)-dihydrolipoyl]-L-lysyl-[protein] + acetyl-CoA = N(6)-[(R)-S(8)-acetyldihydrolipoyl]-L-lysyl-[protein] + CoA</text>
        <dbReference type="Rhea" id="RHEA:17017"/>
        <dbReference type="Rhea" id="RHEA-COMP:10475"/>
        <dbReference type="Rhea" id="RHEA-COMP:10478"/>
        <dbReference type="ChEBI" id="CHEBI:57287"/>
        <dbReference type="ChEBI" id="CHEBI:57288"/>
        <dbReference type="ChEBI" id="CHEBI:83100"/>
        <dbReference type="ChEBI" id="CHEBI:83111"/>
        <dbReference type="EC" id="2.3.1.12"/>
    </reaction>
</comment>
<comment type="subunit">
    <text evidence="2">Forms a 24-polypeptide structural core with octahedral symmetry.</text>
</comment>
<dbReference type="InterPro" id="IPR006257">
    <property type="entry name" value="LAT1"/>
</dbReference>
<dbReference type="SUPFAM" id="SSF51230">
    <property type="entry name" value="Single hybrid motif"/>
    <property type="match status" value="1"/>
</dbReference>
<dbReference type="Gene3D" id="3.30.559.10">
    <property type="entry name" value="Chloramphenicol acetyltransferase-like domain"/>
    <property type="match status" value="1"/>
</dbReference>
<evidence type="ECO:0000259" key="10">
    <source>
        <dbReference type="PROSITE" id="PS50968"/>
    </source>
</evidence>
<dbReference type="NCBIfam" id="TIGR01349">
    <property type="entry name" value="PDHac_trf_mito"/>
    <property type="match status" value="1"/>
</dbReference>
<dbReference type="InterPro" id="IPR000089">
    <property type="entry name" value="Biotin_lipoyl"/>
</dbReference>
<reference evidence="12 13" key="1">
    <citation type="submission" date="2020-01" db="EMBL/GenBank/DDBJ databases">
        <title>Draft genome sequence of Cand. Neptunochlamydia vexilliferae K9.</title>
        <authorList>
            <person name="Schulz F."/>
            <person name="Koestlbacher S."/>
            <person name="Wascher F."/>
            <person name="Pizzetti I."/>
            <person name="Horn M."/>
        </authorList>
    </citation>
    <scope>NUCLEOTIDE SEQUENCE [LARGE SCALE GENOMIC DNA]</scope>
    <source>
        <strain evidence="12 13">K9</strain>
    </source>
</reference>
<feature type="region of interest" description="Disordered" evidence="9">
    <location>
        <begin position="89"/>
        <end position="121"/>
    </location>
</feature>
<evidence type="ECO:0000256" key="7">
    <source>
        <dbReference type="ARBA" id="ARBA00048370"/>
    </source>
</evidence>
<feature type="compositionally biased region" description="Polar residues" evidence="9">
    <location>
        <begin position="111"/>
        <end position="120"/>
    </location>
</feature>
<dbReference type="EMBL" id="JAAEJV010000034">
    <property type="protein sequence ID" value="MBF5059671.1"/>
    <property type="molecule type" value="Genomic_DNA"/>
</dbReference>
<dbReference type="InterPro" id="IPR045257">
    <property type="entry name" value="E2/Pdx1"/>
</dbReference>
<dbReference type="InterPro" id="IPR011053">
    <property type="entry name" value="Single_hybrid_motif"/>
</dbReference>
<keyword evidence="13" id="KW-1185">Reference proteome</keyword>
<evidence type="ECO:0000256" key="5">
    <source>
        <dbReference type="ARBA" id="ARBA00023315"/>
    </source>
</evidence>
<sequence>MIPMPFTLTMPKLSPTMEGGTIVKWHKKEGDLVKDGELLLEVATDKATVEHNALDGGYLRKILIEEGSDARVNEAVAIFTETQDESLEGYTPEGIKEEKEVPQEERETAAATPSSPQKGSGVTLAAAAFPIEPPLEDYTFAFETEMRERLAASPLAKKLAKEKGIDLTSVKGSGPDGRVMSRDLDLGQPDAPATFGQTKMPSEKPGSYVEEAITPMRKAIGDKLQASKTFIPHFYIQQDIDVEEMINLREQLKASGIKVTFNDFVMRAVALSLKEHPVVNSGFDAAGEKIIRFQTIDIAVAVSIDEGLITPIIRHADYKNMGQISAEVKQLATLAKEGKIQPHQYRGGSFTISNLGMFGIHDFQAVINPPQVSILAVGGIRDCPVVKGGEVVPGKRMMISLSSDHRVVDGADGAKFIRTVQKFLENPAILLI</sequence>
<dbReference type="PROSITE" id="PS50968">
    <property type="entry name" value="BIOTINYL_LIPOYL"/>
    <property type="match status" value="1"/>
</dbReference>
<dbReference type="Pfam" id="PF00198">
    <property type="entry name" value="2-oxoacid_dh"/>
    <property type="match status" value="1"/>
</dbReference>
<dbReference type="SUPFAM" id="SSF52777">
    <property type="entry name" value="CoA-dependent acyltransferases"/>
    <property type="match status" value="1"/>
</dbReference>
<evidence type="ECO:0000256" key="1">
    <source>
        <dbReference type="ARBA" id="ARBA00007317"/>
    </source>
</evidence>